<gene>
    <name evidence="1" type="ORF">SDC9_35994</name>
</gene>
<dbReference type="EMBL" id="VSSQ01000291">
    <property type="protein sequence ID" value="MPL89952.1"/>
    <property type="molecule type" value="Genomic_DNA"/>
</dbReference>
<protein>
    <submittedName>
        <fullName evidence="1">Uncharacterized protein</fullName>
    </submittedName>
</protein>
<evidence type="ECO:0000313" key="1">
    <source>
        <dbReference type="EMBL" id="MPL89952.1"/>
    </source>
</evidence>
<accession>A0A644VH00</accession>
<comment type="caution">
    <text evidence="1">The sequence shown here is derived from an EMBL/GenBank/DDBJ whole genome shotgun (WGS) entry which is preliminary data.</text>
</comment>
<sequence>MVLLTVRRFDGVYRSRGAELFALTHNGGCRILRDHKSAVQSGVPGQGNRKFPLAGNQPVYSLRSDTTQLRHTDGKKIESHRQGFTMEIPGRDDQIFVGHNHGIVCCRVNLRREHSLHIIEGILGSTVHLRYAPEGIGILNVCLFTGNNLASGK</sequence>
<reference evidence="1" key="1">
    <citation type="submission" date="2019-08" db="EMBL/GenBank/DDBJ databases">
        <authorList>
            <person name="Kucharzyk K."/>
            <person name="Murdoch R.W."/>
            <person name="Higgins S."/>
            <person name="Loffler F."/>
        </authorList>
    </citation>
    <scope>NUCLEOTIDE SEQUENCE</scope>
</reference>
<proteinExistence type="predicted"/>
<organism evidence="1">
    <name type="scientific">bioreactor metagenome</name>
    <dbReference type="NCBI Taxonomy" id="1076179"/>
    <lineage>
        <taxon>unclassified sequences</taxon>
        <taxon>metagenomes</taxon>
        <taxon>ecological metagenomes</taxon>
    </lineage>
</organism>
<name>A0A644VH00_9ZZZZ</name>
<dbReference type="AlphaFoldDB" id="A0A644VH00"/>